<keyword evidence="18" id="KW-1185">Reference proteome</keyword>
<keyword evidence="3 14" id="KW-0288">FMN</keyword>
<dbReference type="InterPro" id="IPR013785">
    <property type="entry name" value="Aldolase_TIM"/>
</dbReference>
<evidence type="ECO:0000313" key="18">
    <source>
        <dbReference type="Proteomes" id="UP001224775"/>
    </source>
</evidence>
<comment type="catalytic activity">
    <reaction evidence="12">
        <text>5,6-dihydrouridine(17) in tRNA + NADP(+) = uridine(17) in tRNA + NADPH + H(+)</text>
        <dbReference type="Rhea" id="RHEA:53368"/>
        <dbReference type="Rhea" id="RHEA-COMP:13541"/>
        <dbReference type="Rhea" id="RHEA-COMP:13542"/>
        <dbReference type="ChEBI" id="CHEBI:15378"/>
        <dbReference type="ChEBI" id="CHEBI:57783"/>
        <dbReference type="ChEBI" id="CHEBI:58349"/>
        <dbReference type="ChEBI" id="CHEBI:65315"/>
        <dbReference type="ChEBI" id="CHEBI:74443"/>
        <dbReference type="EC" id="1.3.1.88"/>
    </reaction>
    <physiologicalReaction direction="right-to-left" evidence="12">
        <dbReference type="Rhea" id="RHEA:53370"/>
    </physiologicalReaction>
</comment>
<dbReference type="PROSITE" id="PS01136">
    <property type="entry name" value="UPF0034"/>
    <property type="match status" value="1"/>
</dbReference>
<evidence type="ECO:0000256" key="11">
    <source>
        <dbReference type="ARBA" id="ARBA00048934"/>
    </source>
</evidence>
<dbReference type="SUPFAM" id="SSF51395">
    <property type="entry name" value="FMN-linked oxidoreductases"/>
    <property type="match status" value="1"/>
</dbReference>
<dbReference type="AlphaFoldDB" id="A0AAD8YKF3"/>
<feature type="compositionally biased region" description="Basic and acidic residues" evidence="15">
    <location>
        <begin position="336"/>
        <end position="347"/>
    </location>
</feature>
<evidence type="ECO:0000256" key="13">
    <source>
        <dbReference type="PROSITE-ProRule" id="PRU00723"/>
    </source>
</evidence>
<dbReference type="PANTHER" id="PTHR11082:SF5">
    <property type="entry name" value="TRNA-DIHYDROURIDINE(16_17) SYNTHASE [NAD(P)(+)]-LIKE"/>
    <property type="match status" value="1"/>
</dbReference>
<keyword evidence="6 14" id="KW-0560">Oxidoreductase</keyword>
<evidence type="ECO:0000256" key="7">
    <source>
        <dbReference type="ARBA" id="ARBA00023027"/>
    </source>
</evidence>
<evidence type="ECO:0000256" key="1">
    <source>
        <dbReference type="ARBA" id="ARBA00001917"/>
    </source>
</evidence>
<dbReference type="EC" id="1.3.1.-" evidence="14"/>
<dbReference type="Proteomes" id="UP001224775">
    <property type="component" value="Unassembled WGS sequence"/>
</dbReference>
<evidence type="ECO:0000256" key="6">
    <source>
        <dbReference type="ARBA" id="ARBA00023002"/>
    </source>
</evidence>
<keyword evidence="7" id="KW-0520">NAD</keyword>
<evidence type="ECO:0000256" key="3">
    <source>
        <dbReference type="ARBA" id="ARBA00022643"/>
    </source>
</evidence>
<evidence type="ECO:0000256" key="5">
    <source>
        <dbReference type="ARBA" id="ARBA00022857"/>
    </source>
</evidence>
<sequence>MGADELMEIANNDEDTSSSTKKSSNKSKKKKKDKSSKKKDKKRKHDEKSPKKSKKKKRKLLDQEQTQDVAAQDNQQQLLAAPTTKQHFPFEYQHILAPMVGASELAFRLLCRKYGATLSYTPMMSASEFVQEAATAKHGITNSNICEFQTIPQDRPLVCHFSANEPQDFARAAALVEPYCDAIDLNLGCPQRTAYLGHFGSYLLGKEDRQLIVDIIRAGTKAVSKPIFVKIRLLDTVEDTLELCHQLRDAGASLIAIHARYRASWERTAAGARDGPAMLDQVQKIKESMPDFPIVSNGNVITYDDVVNNQTLTGADGIMSAEGILNNPALYLPRYGDSDKDGERSIELPKLSPLLNNVEQNQSSGSTSDKAGRKLNKKLREIIAIEKKIAESGEDSINDDQRSKLQAKSEIQAKLLEIENSFKCNREPSQLPESDAAPQTTTVKLSDLAASGRNPLALAQEYVSLVKQYPMKIRSVVFHTRRMCKDFFEKYQLMEECIACTSVEEVDAVLSKCAKYVANPKSFHYDQEKAARDKESLENKRLEEGKRKRYEGRMIRKAKREGLSDLHHYLRMGAEVPSVETVKKLKKAPKEERLSVWKKNHSQHCMAHHLEEGGCKRDRSCAFIHGAATSKLIFVEDAEVAG</sequence>
<evidence type="ECO:0000313" key="17">
    <source>
        <dbReference type="EMBL" id="KAK1748236.1"/>
    </source>
</evidence>
<gene>
    <name evidence="17" type="ORF">QTG54_000175</name>
</gene>
<protein>
    <recommendedName>
        <fullName evidence="14">tRNA-dihydrouridine(47) synthase [NAD(P)(+)]</fullName>
        <ecNumber evidence="14">1.3.1.-</ecNumber>
    </recommendedName>
    <alternativeName>
        <fullName evidence="14">tRNA-dihydrouridine synthase 3</fullName>
    </alternativeName>
</protein>
<dbReference type="InterPro" id="IPR000571">
    <property type="entry name" value="Znf_CCCH"/>
</dbReference>
<feature type="region of interest" description="Disordered" evidence="15">
    <location>
        <begin position="1"/>
        <end position="72"/>
    </location>
</feature>
<feature type="compositionally biased region" description="Basic residues" evidence="15">
    <location>
        <begin position="23"/>
        <end position="59"/>
    </location>
</feature>
<evidence type="ECO:0000256" key="15">
    <source>
        <dbReference type="SAM" id="MobiDB-lite"/>
    </source>
</evidence>
<comment type="caution">
    <text evidence="17">The sequence shown here is derived from an EMBL/GenBank/DDBJ whole genome shotgun (WGS) entry which is preliminary data.</text>
</comment>
<dbReference type="CDD" id="cd02801">
    <property type="entry name" value="DUS_like_FMN"/>
    <property type="match status" value="1"/>
</dbReference>
<evidence type="ECO:0000256" key="12">
    <source>
        <dbReference type="ARBA" id="ARBA00049467"/>
    </source>
</evidence>
<organism evidence="17 18">
    <name type="scientific">Skeletonema marinoi</name>
    <dbReference type="NCBI Taxonomy" id="267567"/>
    <lineage>
        <taxon>Eukaryota</taxon>
        <taxon>Sar</taxon>
        <taxon>Stramenopiles</taxon>
        <taxon>Ochrophyta</taxon>
        <taxon>Bacillariophyta</taxon>
        <taxon>Coscinodiscophyceae</taxon>
        <taxon>Thalassiosirophycidae</taxon>
        <taxon>Thalassiosirales</taxon>
        <taxon>Skeletonemataceae</taxon>
        <taxon>Skeletonema</taxon>
        <taxon>Skeletonema marinoi-dohrnii complex</taxon>
    </lineage>
</organism>
<keyword evidence="4 14" id="KW-0819">tRNA processing</keyword>
<dbReference type="InterPro" id="IPR018517">
    <property type="entry name" value="tRNA_hU_synthase_CS"/>
</dbReference>
<dbReference type="Gene3D" id="3.20.20.70">
    <property type="entry name" value="Aldolase class I"/>
    <property type="match status" value="1"/>
</dbReference>
<comment type="cofactor">
    <cofactor evidence="1 14">
        <name>FMN</name>
        <dbReference type="ChEBI" id="CHEBI:58210"/>
    </cofactor>
</comment>
<dbReference type="GO" id="GO:0050660">
    <property type="term" value="F:flavin adenine dinucleotide binding"/>
    <property type="evidence" value="ECO:0007669"/>
    <property type="project" value="UniProtKB-UniRule"/>
</dbReference>
<evidence type="ECO:0000256" key="8">
    <source>
        <dbReference type="ARBA" id="ARBA00038313"/>
    </source>
</evidence>
<keyword evidence="13 14" id="KW-0862">Zinc</keyword>
<evidence type="ECO:0000256" key="4">
    <source>
        <dbReference type="ARBA" id="ARBA00022694"/>
    </source>
</evidence>
<comment type="catalytic activity">
    <reaction evidence="11">
        <text>5,6-dihydrouridine(16) in tRNA + NAD(+) = uridine(16) in tRNA + NADH + H(+)</text>
        <dbReference type="Rhea" id="RHEA:53380"/>
        <dbReference type="Rhea" id="RHEA-COMP:13543"/>
        <dbReference type="Rhea" id="RHEA-COMP:13544"/>
        <dbReference type="ChEBI" id="CHEBI:15378"/>
        <dbReference type="ChEBI" id="CHEBI:57540"/>
        <dbReference type="ChEBI" id="CHEBI:57945"/>
        <dbReference type="ChEBI" id="CHEBI:65315"/>
        <dbReference type="ChEBI" id="CHEBI:74443"/>
        <dbReference type="EC" id="1.3.1.88"/>
    </reaction>
    <physiologicalReaction direction="right-to-left" evidence="11">
        <dbReference type="Rhea" id="RHEA:53382"/>
    </physiologicalReaction>
</comment>
<reference evidence="17" key="1">
    <citation type="submission" date="2023-06" db="EMBL/GenBank/DDBJ databases">
        <title>Survivors Of The Sea: Transcriptome response of Skeletonema marinoi to long-term dormancy.</title>
        <authorList>
            <person name="Pinder M.I.M."/>
            <person name="Kourtchenko O."/>
            <person name="Robertson E.K."/>
            <person name="Larsson T."/>
            <person name="Maumus F."/>
            <person name="Osuna-Cruz C.M."/>
            <person name="Vancaester E."/>
            <person name="Stenow R."/>
            <person name="Vandepoele K."/>
            <person name="Ploug H."/>
            <person name="Bruchert V."/>
            <person name="Godhe A."/>
            <person name="Topel M."/>
        </authorList>
    </citation>
    <scope>NUCLEOTIDE SEQUENCE</scope>
    <source>
        <strain evidence="17">R05AC</strain>
    </source>
</reference>
<keyword evidence="2 14" id="KW-0285">Flavoprotein</keyword>
<feature type="compositionally biased region" description="Acidic residues" evidence="15">
    <location>
        <begin position="1"/>
        <end position="16"/>
    </location>
</feature>
<dbReference type="GO" id="GO:0008270">
    <property type="term" value="F:zinc ion binding"/>
    <property type="evidence" value="ECO:0007669"/>
    <property type="project" value="UniProtKB-KW"/>
</dbReference>
<keyword evidence="13 14" id="KW-0479">Metal-binding</keyword>
<dbReference type="Pfam" id="PF01207">
    <property type="entry name" value="Dus"/>
    <property type="match status" value="1"/>
</dbReference>
<comment type="similarity">
    <text evidence="14">Belongs to the dus family. Dus3 subfamily.</text>
</comment>
<evidence type="ECO:0000256" key="10">
    <source>
        <dbReference type="ARBA" id="ARBA00047652"/>
    </source>
</evidence>
<evidence type="ECO:0000256" key="2">
    <source>
        <dbReference type="ARBA" id="ARBA00022630"/>
    </source>
</evidence>
<evidence type="ECO:0000259" key="16">
    <source>
        <dbReference type="PROSITE" id="PS50103"/>
    </source>
</evidence>
<dbReference type="EMBL" id="JATAAI010000001">
    <property type="protein sequence ID" value="KAK1748236.1"/>
    <property type="molecule type" value="Genomic_DNA"/>
</dbReference>
<comment type="catalytic activity">
    <reaction evidence="10">
        <text>5,6-dihydrouridine(16) in tRNA + NADP(+) = uridine(16) in tRNA + NADPH + H(+)</text>
        <dbReference type="Rhea" id="RHEA:53376"/>
        <dbReference type="Rhea" id="RHEA-COMP:13543"/>
        <dbReference type="Rhea" id="RHEA-COMP:13544"/>
        <dbReference type="ChEBI" id="CHEBI:15378"/>
        <dbReference type="ChEBI" id="CHEBI:57783"/>
        <dbReference type="ChEBI" id="CHEBI:58349"/>
        <dbReference type="ChEBI" id="CHEBI:65315"/>
        <dbReference type="ChEBI" id="CHEBI:74443"/>
        <dbReference type="EC" id="1.3.1.88"/>
    </reaction>
    <physiologicalReaction direction="right-to-left" evidence="10">
        <dbReference type="Rhea" id="RHEA:53378"/>
    </physiologicalReaction>
</comment>
<accession>A0AAD8YKF3</accession>
<comment type="similarity">
    <text evidence="8">Belongs to the Dus family. Dus1 subfamily.</text>
</comment>
<keyword evidence="5" id="KW-0521">NADP</keyword>
<keyword evidence="13 14" id="KW-0863">Zinc-finger</keyword>
<dbReference type="InterPro" id="IPR035587">
    <property type="entry name" value="DUS-like_FMN-bd"/>
</dbReference>
<comment type="catalytic activity">
    <reaction evidence="9">
        <text>5,6-dihydrouridine(17) in tRNA + NAD(+) = uridine(17) in tRNA + NADH + H(+)</text>
        <dbReference type="Rhea" id="RHEA:53372"/>
        <dbReference type="Rhea" id="RHEA-COMP:13541"/>
        <dbReference type="Rhea" id="RHEA-COMP:13542"/>
        <dbReference type="ChEBI" id="CHEBI:15378"/>
        <dbReference type="ChEBI" id="CHEBI:57540"/>
        <dbReference type="ChEBI" id="CHEBI:57945"/>
        <dbReference type="ChEBI" id="CHEBI:65315"/>
        <dbReference type="ChEBI" id="CHEBI:74443"/>
        <dbReference type="EC" id="1.3.1.88"/>
    </reaction>
    <physiologicalReaction direction="right-to-left" evidence="9">
        <dbReference type="Rhea" id="RHEA:53374"/>
    </physiologicalReaction>
</comment>
<feature type="domain" description="C3H1-type" evidence="16">
    <location>
        <begin position="599"/>
        <end position="628"/>
    </location>
</feature>
<dbReference type="GO" id="GO:0017150">
    <property type="term" value="F:tRNA dihydrouridine synthase activity"/>
    <property type="evidence" value="ECO:0007669"/>
    <property type="project" value="UniProtKB-UniRule"/>
</dbReference>
<feature type="region of interest" description="Disordered" evidence="15">
    <location>
        <begin position="336"/>
        <end position="373"/>
    </location>
</feature>
<feature type="zinc finger region" description="C3H1-type" evidence="13">
    <location>
        <begin position="599"/>
        <end position="628"/>
    </location>
</feature>
<feature type="compositionally biased region" description="Polar residues" evidence="15">
    <location>
        <begin position="354"/>
        <end position="369"/>
    </location>
</feature>
<evidence type="ECO:0000256" key="14">
    <source>
        <dbReference type="RuleBase" id="RU291113"/>
    </source>
</evidence>
<evidence type="ECO:0000256" key="9">
    <source>
        <dbReference type="ARBA" id="ARBA00047287"/>
    </source>
</evidence>
<proteinExistence type="inferred from homology"/>
<dbReference type="PANTHER" id="PTHR11082">
    <property type="entry name" value="TRNA-DIHYDROURIDINE SYNTHASE"/>
    <property type="match status" value="1"/>
</dbReference>
<dbReference type="PROSITE" id="PS50103">
    <property type="entry name" value="ZF_C3H1"/>
    <property type="match status" value="1"/>
</dbReference>
<name>A0AAD8YKF3_9STRA</name>